<proteinExistence type="predicted"/>
<gene>
    <name evidence="2" type="ORF">NDU88_005581</name>
</gene>
<reference evidence="2" key="1">
    <citation type="journal article" date="2022" name="bioRxiv">
        <title>Sequencing and chromosome-scale assembly of the giantPleurodeles waltlgenome.</title>
        <authorList>
            <person name="Brown T."/>
            <person name="Elewa A."/>
            <person name="Iarovenko S."/>
            <person name="Subramanian E."/>
            <person name="Araus A.J."/>
            <person name="Petzold A."/>
            <person name="Susuki M."/>
            <person name="Suzuki K.-i.T."/>
            <person name="Hayashi T."/>
            <person name="Toyoda A."/>
            <person name="Oliveira C."/>
            <person name="Osipova E."/>
            <person name="Leigh N.D."/>
            <person name="Simon A."/>
            <person name="Yun M.H."/>
        </authorList>
    </citation>
    <scope>NUCLEOTIDE SEQUENCE</scope>
    <source>
        <strain evidence="2">20211129_DDA</strain>
        <tissue evidence="2">Liver</tissue>
    </source>
</reference>
<evidence type="ECO:0000313" key="3">
    <source>
        <dbReference type="Proteomes" id="UP001066276"/>
    </source>
</evidence>
<protein>
    <submittedName>
        <fullName evidence="2">Uncharacterized protein</fullName>
    </submittedName>
</protein>
<dbReference type="AlphaFoldDB" id="A0AAV7PFZ0"/>
<evidence type="ECO:0000256" key="1">
    <source>
        <dbReference type="SAM" id="MobiDB-lite"/>
    </source>
</evidence>
<accession>A0AAV7PFZ0</accession>
<dbReference type="Proteomes" id="UP001066276">
    <property type="component" value="Chromosome 7"/>
</dbReference>
<comment type="caution">
    <text evidence="2">The sequence shown here is derived from an EMBL/GenBank/DDBJ whole genome shotgun (WGS) entry which is preliminary data.</text>
</comment>
<dbReference type="EMBL" id="JANPWB010000011">
    <property type="protein sequence ID" value="KAJ1127178.1"/>
    <property type="molecule type" value="Genomic_DNA"/>
</dbReference>
<feature type="region of interest" description="Disordered" evidence="1">
    <location>
        <begin position="22"/>
        <end position="43"/>
    </location>
</feature>
<sequence>MEGVSACVCVWCIMMEGKHFSKGNHVPEETSGDEATPVTVDPGPDVELVEATINKEVEAAFAAWEGEPLSKVLG</sequence>
<evidence type="ECO:0000313" key="2">
    <source>
        <dbReference type="EMBL" id="KAJ1127178.1"/>
    </source>
</evidence>
<keyword evidence="3" id="KW-1185">Reference proteome</keyword>
<organism evidence="2 3">
    <name type="scientific">Pleurodeles waltl</name>
    <name type="common">Iberian ribbed newt</name>
    <dbReference type="NCBI Taxonomy" id="8319"/>
    <lineage>
        <taxon>Eukaryota</taxon>
        <taxon>Metazoa</taxon>
        <taxon>Chordata</taxon>
        <taxon>Craniata</taxon>
        <taxon>Vertebrata</taxon>
        <taxon>Euteleostomi</taxon>
        <taxon>Amphibia</taxon>
        <taxon>Batrachia</taxon>
        <taxon>Caudata</taxon>
        <taxon>Salamandroidea</taxon>
        <taxon>Salamandridae</taxon>
        <taxon>Pleurodelinae</taxon>
        <taxon>Pleurodeles</taxon>
    </lineage>
</organism>
<name>A0AAV7PFZ0_PLEWA</name>